<evidence type="ECO:0000256" key="3">
    <source>
        <dbReference type="ARBA" id="ARBA00023012"/>
    </source>
</evidence>
<evidence type="ECO:0000256" key="1">
    <source>
        <dbReference type="ARBA" id="ARBA00022679"/>
    </source>
</evidence>
<feature type="domain" description="Signal transduction histidine kinase subgroup 3 dimerisation and phosphoacceptor" evidence="5">
    <location>
        <begin position="188"/>
        <end position="253"/>
    </location>
</feature>
<feature type="transmembrane region" description="Helical" evidence="4">
    <location>
        <begin position="144"/>
        <end position="167"/>
    </location>
</feature>
<dbReference type="GO" id="GO:0016020">
    <property type="term" value="C:membrane"/>
    <property type="evidence" value="ECO:0007669"/>
    <property type="project" value="InterPro"/>
</dbReference>
<dbReference type="Proteomes" id="UP001058003">
    <property type="component" value="Chromosome"/>
</dbReference>
<feature type="transmembrane region" description="Helical" evidence="4">
    <location>
        <begin position="16"/>
        <end position="37"/>
    </location>
</feature>
<dbReference type="PANTHER" id="PTHR24421:SF63">
    <property type="entry name" value="SENSOR HISTIDINE KINASE DESK"/>
    <property type="match status" value="1"/>
</dbReference>
<dbReference type="Gene3D" id="3.30.565.10">
    <property type="entry name" value="Histidine kinase-like ATPase, C-terminal domain"/>
    <property type="match status" value="1"/>
</dbReference>
<dbReference type="Gene3D" id="1.20.5.1930">
    <property type="match status" value="1"/>
</dbReference>
<organism evidence="6 7">
    <name type="scientific">Dactylosporangium aurantiacum</name>
    <dbReference type="NCBI Taxonomy" id="35754"/>
    <lineage>
        <taxon>Bacteria</taxon>
        <taxon>Bacillati</taxon>
        <taxon>Actinomycetota</taxon>
        <taxon>Actinomycetes</taxon>
        <taxon>Micromonosporales</taxon>
        <taxon>Micromonosporaceae</taxon>
        <taxon>Dactylosporangium</taxon>
    </lineage>
</organism>
<feature type="transmembrane region" description="Helical" evidence="4">
    <location>
        <begin position="43"/>
        <end position="66"/>
    </location>
</feature>
<keyword evidence="7" id="KW-1185">Reference proteome</keyword>
<keyword evidence="4" id="KW-0472">Membrane</keyword>
<evidence type="ECO:0000256" key="4">
    <source>
        <dbReference type="SAM" id="Phobius"/>
    </source>
</evidence>
<keyword evidence="1" id="KW-0808">Transferase</keyword>
<dbReference type="Pfam" id="PF07730">
    <property type="entry name" value="HisKA_3"/>
    <property type="match status" value="1"/>
</dbReference>
<keyword evidence="3" id="KW-0902">Two-component regulatory system</keyword>
<keyword evidence="4" id="KW-1133">Transmembrane helix</keyword>
<dbReference type="InterPro" id="IPR011712">
    <property type="entry name" value="Sig_transdc_His_kin_sub3_dim/P"/>
</dbReference>
<dbReference type="AlphaFoldDB" id="A0A9Q9IHH3"/>
<feature type="transmembrane region" description="Helical" evidence="4">
    <location>
        <begin position="78"/>
        <end position="94"/>
    </location>
</feature>
<dbReference type="InterPro" id="IPR036890">
    <property type="entry name" value="HATPase_C_sf"/>
</dbReference>
<reference evidence="6" key="1">
    <citation type="submission" date="2021-04" db="EMBL/GenBank/DDBJ databases">
        <title>Dactylosporangium aurantiacum NRRL B-8018 full assembly.</title>
        <authorList>
            <person name="Hartkoorn R.C."/>
            <person name="Beaudoing E."/>
            <person name="Hot D."/>
        </authorList>
    </citation>
    <scope>NUCLEOTIDE SEQUENCE</scope>
    <source>
        <strain evidence="6">NRRL B-8018</strain>
    </source>
</reference>
<evidence type="ECO:0000256" key="2">
    <source>
        <dbReference type="ARBA" id="ARBA00022777"/>
    </source>
</evidence>
<feature type="transmembrane region" description="Helical" evidence="4">
    <location>
        <begin position="121"/>
        <end position="138"/>
    </location>
</feature>
<evidence type="ECO:0000313" key="7">
    <source>
        <dbReference type="Proteomes" id="UP001058003"/>
    </source>
</evidence>
<evidence type="ECO:0000259" key="5">
    <source>
        <dbReference type="Pfam" id="PF07730"/>
    </source>
</evidence>
<name>A0A9Q9IHH3_9ACTN</name>
<evidence type="ECO:0000313" key="6">
    <source>
        <dbReference type="EMBL" id="UWZ53479.1"/>
    </source>
</evidence>
<dbReference type="PANTHER" id="PTHR24421">
    <property type="entry name" value="NITRATE/NITRITE SENSOR PROTEIN NARX-RELATED"/>
    <property type="match status" value="1"/>
</dbReference>
<gene>
    <name evidence="6" type="ORF">Daura_44235</name>
</gene>
<dbReference type="GO" id="GO:0046983">
    <property type="term" value="F:protein dimerization activity"/>
    <property type="evidence" value="ECO:0007669"/>
    <property type="project" value="InterPro"/>
</dbReference>
<dbReference type="CDD" id="cd16917">
    <property type="entry name" value="HATPase_UhpB-NarQ-NarX-like"/>
    <property type="match status" value="1"/>
</dbReference>
<proteinExistence type="predicted"/>
<sequence length="374" mass="38696">MATRPADRRLRRARHVALAALATGVAGSLLAPGWVVLRGGHQVPLALAGVLAFAAAHAAALHAALTPWLPETTRTRRLLWYAAAAALSVPLVGATAGPRAWAWIGATVVGTAPLLGHRGAALLAALAPPLVAAGLGGWRHDVAWPVLLTAAVGAAVALVNRLQLWFWDLLLDLDQGRTAQASLAAAEERLRFARDVHDLLGHSLTVIALKAELAARLAAVDAGRAAQEAAEAQRLAAGALTDVRAAVHGYRDSVDLTAQLDDVRRLLDSCGVRCTVTARGTVPPAPAAQLAAVLREAVTNLLRHSSATWCTIDVAAGPPGTTLTITNDGAGARTQDGADPHGHGLRGLAERLAEAGGTITHRVDGDRFELRATA</sequence>
<keyword evidence="2 6" id="KW-0418">Kinase</keyword>
<dbReference type="SUPFAM" id="SSF55874">
    <property type="entry name" value="ATPase domain of HSP90 chaperone/DNA topoisomerase II/histidine kinase"/>
    <property type="match status" value="1"/>
</dbReference>
<dbReference type="GO" id="GO:0000155">
    <property type="term" value="F:phosphorelay sensor kinase activity"/>
    <property type="evidence" value="ECO:0007669"/>
    <property type="project" value="InterPro"/>
</dbReference>
<dbReference type="EMBL" id="CP073767">
    <property type="protein sequence ID" value="UWZ53479.1"/>
    <property type="molecule type" value="Genomic_DNA"/>
</dbReference>
<dbReference type="OrthoDB" id="5241784at2"/>
<keyword evidence="4" id="KW-0812">Transmembrane</keyword>
<dbReference type="InterPro" id="IPR050482">
    <property type="entry name" value="Sensor_HK_TwoCompSys"/>
</dbReference>
<dbReference type="RefSeq" id="WP_033364004.1">
    <property type="nucleotide sequence ID" value="NZ_CP073767.1"/>
</dbReference>
<dbReference type="KEGG" id="daur:Daura_44235"/>
<protein>
    <submittedName>
        <fullName evidence="6">Two-component sensor histidine kinase</fullName>
    </submittedName>
</protein>
<accession>A0A9Q9IHH3</accession>